<name>S8B7R8_PENO1</name>
<dbReference type="HOGENOM" id="CLU_966770_0_0_1"/>
<dbReference type="AlphaFoldDB" id="S8B7R8"/>
<sequence length="288" mass="31809">MIANNYQESMDVIVSSLTLQPVVHSSTSDTVQRDEYDSNGWDSLSAKFPHVHVARRLILQPPITSPDVHASWIKMTSSSLEPLAPSTLVTLRSPIQAATQHTEILEPDAVLDEDSTNDSYIFTLGGIVKCAIGCFVSAPWEKKVAFRHGSRRREWGHAEELPSNSPRNLPFSLSPLDLASGQVFTSGLRPCLSSKNGEAAKEAATYQVAREGLPENPSTEYDMFWKRAKKLPEIGGREDRRARDRGHPGNCLCIAVTPSRRANLLGFNLTHQRQQCTPYVVDAVFPAS</sequence>
<dbReference type="Proteomes" id="UP000019376">
    <property type="component" value="Unassembled WGS sequence"/>
</dbReference>
<evidence type="ECO:0000313" key="1">
    <source>
        <dbReference type="EMBL" id="EPS30772.1"/>
    </source>
</evidence>
<accession>S8B7R8</accession>
<reference evidence="1 2" key="1">
    <citation type="journal article" date="2013" name="PLoS ONE">
        <title>Genomic and secretomic analyses reveal unique features of the lignocellulolytic enzyme system of Penicillium decumbens.</title>
        <authorList>
            <person name="Liu G."/>
            <person name="Zhang L."/>
            <person name="Wei X."/>
            <person name="Zou G."/>
            <person name="Qin Y."/>
            <person name="Ma L."/>
            <person name="Li J."/>
            <person name="Zheng H."/>
            <person name="Wang S."/>
            <person name="Wang C."/>
            <person name="Xun L."/>
            <person name="Zhao G.-P."/>
            <person name="Zhou Z."/>
            <person name="Qu Y."/>
        </authorList>
    </citation>
    <scope>NUCLEOTIDE SEQUENCE [LARGE SCALE GENOMIC DNA]</scope>
    <source>
        <strain evidence="2">114-2 / CGMCC 5302</strain>
    </source>
</reference>
<evidence type="ECO:0000313" key="2">
    <source>
        <dbReference type="Proteomes" id="UP000019376"/>
    </source>
</evidence>
<organism evidence="1 2">
    <name type="scientific">Penicillium oxalicum (strain 114-2 / CGMCC 5302)</name>
    <name type="common">Penicillium decumbens</name>
    <dbReference type="NCBI Taxonomy" id="933388"/>
    <lineage>
        <taxon>Eukaryota</taxon>
        <taxon>Fungi</taxon>
        <taxon>Dikarya</taxon>
        <taxon>Ascomycota</taxon>
        <taxon>Pezizomycotina</taxon>
        <taxon>Eurotiomycetes</taxon>
        <taxon>Eurotiomycetidae</taxon>
        <taxon>Eurotiales</taxon>
        <taxon>Aspergillaceae</taxon>
        <taxon>Penicillium</taxon>
    </lineage>
</organism>
<protein>
    <submittedName>
        <fullName evidence="1">Uncharacterized protein</fullName>
    </submittedName>
</protein>
<gene>
    <name evidence="1" type="ORF">PDE_05724</name>
</gene>
<keyword evidence="2" id="KW-1185">Reference proteome</keyword>
<dbReference type="EMBL" id="KB644412">
    <property type="protein sequence ID" value="EPS30772.1"/>
    <property type="molecule type" value="Genomic_DNA"/>
</dbReference>
<proteinExistence type="predicted"/>